<evidence type="ECO:0000256" key="3">
    <source>
        <dbReference type="ARBA" id="ARBA00022645"/>
    </source>
</evidence>
<proteinExistence type="inferred from homology"/>
<gene>
    <name evidence="12" type="ORF">HHI36_021552</name>
</gene>
<comment type="cofactor">
    <cofactor evidence="1">
        <name>Zn(2+)</name>
        <dbReference type="ChEBI" id="CHEBI:29105"/>
    </cofactor>
</comment>
<protein>
    <recommendedName>
        <fullName evidence="11">Peptidase M14 domain-containing protein</fullName>
    </recommendedName>
</protein>
<evidence type="ECO:0000313" key="12">
    <source>
        <dbReference type="EMBL" id="KAL3271052.1"/>
    </source>
</evidence>
<dbReference type="GO" id="GO:0046872">
    <property type="term" value="F:metal ion binding"/>
    <property type="evidence" value="ECO:0007669"/>
    <property type="project" value="UniProtKB-KW"/>
</dbReference>
<comment type="caution">
    <text evidence="12">The sequence shown here is derived from an EMBL/GenBank/DDBJ whole genome shotgun (WGS) entry which is preliminary data.</text>
</comment>
<dbReference type="CDD" id="cd11308">
    <property type="entry name" value="Peptidase_M14NE-CP-C_like"/>
    <property type="match status" value="1"/>
</dbReference>
<dbReference type="CDD" id="cd03868">
    <property type="entry name" value="M14_CPD_I"/>
    <property type="match status" value="1"/>
</dbReference>
<evidence type="ECO:0000256" key="9">
    <source>
        <dbReference type="PROSITE-ProRule" id="PRU01379"/>
    </source>
</evidence>
<dbReference type="InterPro" id="IPR000834">
    <property type="entry name" value="Peptidase_M14"/>
</dbReference>
<dbReference type="Gene3D" id="3.40.630.10">
    <property type="entry name" value="Zn peptidases"/>
    <property type="match status" value="1"/>
</dbReference>
<dbReference type="GO" id="GO:0006508">
    <property type="term" value="P:proteolysis"/>
    <property type="evidence" value="ECO:0007669"/>
    <property type="project" value="UniProtKB-KW"/>
</dbReference>
<dbReference type="FunFam" id="3.40.630.10:FF:000020">
    <property type="entry name" value="Carboxypeptidase D"/>
    <property type="match status" value="1"/>
</dbReference>
<dbReference type="SUPFAM" id="SSF49464">
    <property type="entry name" value="Carboxypeptidase regulatory domain-like"/>
    <property type="match status" value="1"/>
</dbReference>
<feature type="active site" description="Proton donor/acceptor" evidence="9">
    <location>
        <position position="307"/>
    </location>
</feature>
<feature type="domain" description="Peptidase M14" evidence="11">
    <location>
        <begin position="40"/>
        <end position="337"/>
    </location>
</feature>
<feature type="signal peptide" evidence="10">
    <location>
        <begin position="1"/>
        <end position="18"/>
    </location>
</feature>
<evidence type="ECO:0000256" key="2">
    <source>
        <dbReference type="ARBA" id="ARBA00005988"/>
    </source>
</evidence>
<feature type="chain" id="PRO_5044847870" description="Peptidase M14 domain-containing protein" evidence="10">
    <location>
        <begin position="19"/>
        <end position="439"/>
    </location>
</feature>
<dbReference type="PANTHER" id="PTHR11532">
    <property type="entry name" value="PROTEASE M14 CARBOXYPEPTIDASE"/>
    <property type="match status" value="1"/>
</dbReference>
<evidence type="ECO:0000256" key="8">
    <source>
        <dbReference type="ARBA" id="ARBA00023180"/>
    </source>
</evidence>
<dbReference type="EMBL" id="JABFTP020000042">
    <property type="protein sequence ID" value="KAL3271052.1"/>
    <property type="molecule type" value="Genomic_DNA"/>
</dbReference>
<dbReference type="SUPFAM" id="SSF53187">
    <property type="entry name" value="Zn-dependent exopeptidases"/>
    <property type="match status" value="1"/>
</dbReference>
<keyword evidence="6" id="KW-0378">Hydrolase</keyword>
<dbReference type="GO" id="GO:0004180">
    <property type="term" value="F:carboxypeptidase activity"/>
    <property type="evidence" value="ECO:0007669"/>
    <property type="project" value="UniProtKB-KW"/>
</dbReference>
<dbReference type="InterPro" id="IPR050753">
    <property type="entry name" value="Peptidase_M14_domain"/>
</dbReference>
<evidence type="ECO:0000313" key="13">
    <source>
        <dbReference type="Proteomes" id="UP001516400"/>
    </source>
</evidence>
<dbReference type="Pfam" id="PF13620">
    <property type="entry name" value="CarboxypepD_reg"/>
    <property type="match status" value="1"/>
</dbReference>
<name>A0ABD2MXK4_9CUCU</name>
<dbReference type="InterPro" id="IPR057247">
    <property type="entry name" value="CARBOXYPEPT_ZN_2"/>
</dbReference>
<keyword evidence="7" id="KW-0862">Zinc</keyword>
<dbReference type="PANTHER" id="PTHR11532:SF73">
    <property type="entry name" value="CARBOXYPEPTIDASE D"/>
    <property type="match status" value="1"/>
</dbReference>
<dbReference type="PRINTS" id="PR00765">
    <property type="entry name" value="CRBOXYPTASEA"/>
</dbReference>
<keyword evidence="8" id="KW-0325">Glycoprotein</keyword>
<dbReference type="PROSITE" id="PS00132">
    <property type="entry name" value="CARBOXYPEPT_ZN_1"/>
    <property type="match status" value="1"/>
</dbReference>
<comment type="similarity">
    <text evidence="2 9">Belongs to the peptidase M14 family.</text>
</comment>
<organism evidence="12 13">
    <name type="scientific">Cryptolaemus montrouzieri</name>
    <dbReference type="NCBI Taxonomy" id="559131"/>
    <lineage>
        <taxon>Eukaryota</taxon>
        <taxon>Metazoa</taxon>
        <taxon>Ecdysozoa</taxon>
        <taxon>Arthropoda</taxon>
        <taxon>Hexapoda</taxon>
        <taxon>Insecta</taxon>
        <taxon>Pterygota</taxon>
        <taxon>Neoptera</taxon>
        <taxon>Endopterygota</taxon>
        <taxon>Coleoptera</taxon>
        <taxon>Polyphaga</taxon>
        <taxon>Cucujiformia</taxon>
        <taxon>Coccinelloidea</taxon>
        <taxon>Coccinellidae</taxon>
        <taxon>Scymninae</taxon>
        <taxon>Scymnini</taxon>
        <taxon>Cryptolaemus</taxon>
    </lineage>
</organism>
<keyword evidence="3" id="KW-0121">Carboxypeptidase</keyword>
<keyword evidence="10" id="KW-0732">Signal</keyword>
<evidence type="ECO:0000256" key="5">
    <source>
        <dbReference type="ARBA" id="ARBA00022723"/>
    </source>
</evidence>
<evidence type="ECO:0000256" key="1">
    <source>
        <dbReference type="ARBA" id="ARBA00001947"/>
    </source>
</evidence>
<keyword evidence="4" id="KW-0645">Protease</keyword>
<dbReference type="Gene3D" id="2.60.40.1120">
    <property type="entry name" value="Carboxypeptidase-like, regulatory domain"/>
    <property type="match status" value="1"/>
</dbReference>
<evidence type="ECO:0000256" key="4">
    <source>
        <dbReference type="ARBA" id="ARBA00022670"/>
    </source>
</evidence>
<dbReference type="SMART" id="SM00631">
    <property type="entry name" value="Zn_pept"/>
    <property type="match status" value="1"/>
</dbReference>
<dbReference type="InterPro" id="IPR057246">
    <property type="entry name" value="CARBOXYPEPT_ZN_1"/>
</dbReference>
<dbReference type="InterPro" id="IPR008969">
    <property type="entry name" value="CarboxyPept-like_regulatory"/>
</dbReference>
<keyword evidence="5" id="KW-0479">Metal-binding</keyword>
<dbReference type="Pfam" id="PF00246">
    <property type="entry name" value="Peptidase_M14"/>
    <property type="match status" value="1"/>
</dbReference>
<dbReference type="PROSITE" id="PS52035">
    <property type="entry name" value="PEPTIDASE_M14"/>
    <property type="match status" value="1"/>
</dbReference>
<evidence type="ECO:0000256" key="7">
    <source>
        <dbReference type="ARBA" id="ARBA00022833"/>
    </source>
</evidence>
<evidence type="ECO:0000256" key="10">
    <source>
        <dbReference type="SAM" id="SignalP"/>
    </source>
</evidence>
<accession>A0ABD2MXK4</accession>
<dbReference type="AlphaFoldDB" id="A0ABD2MXK4"/>
<dbReference type="PROSITE" id="PS00133">
    <property type="entry name" value="CARBOXYPEPT_ZN_2"/>
    <property type="match status" value="1"/>
</dbReference>
<evidence type="ECO:0000259" key="11">
    <source>
        <dbReference type="PROSITE" id="PS52035"/>
    </source>
</evidence>
<dbReference type="Proteomes" id="UP001516400">
    <property type="component" value="Unassembled WGS sequence"/>
</dbReference>
<sequence length="439" mass="50268">MIAQYVLPVLVLCNLCFCLPAREHEEWQNRINENFLQNPRYLDYDELTNLFRELETEHSDIAKLISVGKSVKNRELWALHINSNVANRSLLTPMFKYVANMHGDETVGRQLMIYLAQYLIYNYGKDDNVTRMVNTTDIYLMPSMNPDGYENSLEGQCDSRNKYVGRNNQNGVDLNRNFPDQFNKSLTGRTILSGRQPETMALMTWILSRPFVLSGNLHSGAVVASYPFDDSSTPRTCCKESKSPDNELFKKLASTYAQNHPVMKTGNGCPNEHFSDGITNGAFWYELQGGMQDFNYVHSNCFEVTFELTCCKFPKAETLPKEWRLNKESLLKYIEAVHWGVKGLVLDSEGNPVLDADVVVVGIDHNVTTSNRGEYWRLLLPGTYEIYASAFGYEPSDRVKITVTEGRTTRQDLVVKRLVPTQGRIHDDNQKFTSGWFWH</sequence>
<keyword evidence="13" id="KW-1185">Reference proteome</keyword>
<reference evidence="12 13" key="1">
    <citation type="journal article" date="2021" name="BMC Biol.">
        <title>Horizontally acquired antibacterial genes associated with adaptive radiation of ladybird beetles.</title>
        <authorList>
            <person name="Li H.S."/>
            <person name="Tang X.F."/>
            <person name="Huang Y.H."/>
            <person name="Xu Z.Y."/>
            <person name="Chen M.L."/>
            <person name="Du X.Y."/>
            <person name="Qiu B.Y."/>
            <person name="Chen P.T."/>
            <person name="Zhang W."/>
            <person name="Slipinski A."/>
            <person name="Escalona H.E."/>
            <person name="Waterhouse R.M."/>
            <person name="Zwick A."/>
            <person name="Pang H."/>
        </authorList>
    </citation>
    <scope>NUCLEOTIDE SEQUENCE [LARGE SCALE GENOMIC DNA]</scope>
    <source>
        <strain evidence="12">SYSU2018</strain>
    </source>
</reference>
<evidence type="ECO:0000256" key="6">
    <source>
        <dbReference type="ARBA" id="ARBA00022801"/>
    </source>
</evidence>